<keyword evidence="1" id="KW-0812">Transmembrane</keyword>
<dbReference type="PATRIC" id="fig|273035.7.peg.742"/>
<proteinExistence type="predicted"/>
<sequence>MPFLKIIVSEFHFLNFILYYIVFILKIQCDYNYLLLKPAISGYFAKIMYNNIRDVTVYRKGFNFKWIKN</sequence>
<protein>
    <submittedName>
        <fullName evidence="2">Uncharacterized protein</fullName>
    </submittedName>
</protein>
<keyword evidence="1" id="KW-1133">Transmembrane helix</keyword>
<dbReference type="KEGG" id="skn:SKUN_00617"/>
<accession>A0A0K2JFY6</accession>
<dbReference type="Proteomes" id="UP000062963">
    <property type="component" value="Chromosome"/>
</dbReference>
<name>A0A0K2JFY6_SPIKU</name>
<evidence type="ECO:0000313" key="2">
    <source>
        <dbReference type="EMBL" id="ALA97510.1"/>
    </source>
</evidence>
<feature type="transmembrane region" description="Helical" evidence="1">
    <location>
        <begin position="6"/>
        <end position="25"/>
    </location>
</feature>
<gene>
    <name evidence="2" type="ORF">SKUN_00617</name>
</gene>
<keyword evidence="3" id="KW-1185">Reference proteome</keyword>
<organism evidence="2 3">
    <name type="scientific">Spiroplasma kunkelii CR2-3x</name>
    <dbReference type="NCBI Taxonomy" id="273035"/>
    <lineage>
        <taxon>Bacteria</taxon>
        <taxon>Bacillati</taxon>
        <taxon>Mycoplasmatota</taxon>
        <taxon>Mollicutes</taxon>
        <taxon>Entomoplasmatales</taxon>
        <taxon>Spiroplasmataceae</taxon>
        <taxon>Spiroplasma</taxon>
    </lineage>
</organism>
<keyword evidence="1" id="KW-0472">Membrane</keyword>
<dbReference type="STRING" id="273035.SKUN_00617"/>
<dbReference type="EMBL" id="CP010899">
    <property type="protein sequence ID" value="ALA97510.1"/>
    <property type="molecule type" value="Genomic_DNA"/>
</dbReference>
<evidence type="ECO:0000256" key="1">
    <source>
        <dbReference type="SAM" id="Phobius"/>
    </source>
</evidence>
<dbReference type="AlphaFoldDB" id="A0A0K2JFY6"/>
<reference evidence="2 3" key="1">
    <citation type="journal article" date="2015" name="Genome Announc.">
        <title>Complete Genome Sequence of Spiroplasma kunkelii Strain CR2-3x, Causal Agent of Corn Stunt Disease in Zea mays L.</title>
        <authorList>
            <person name="Davis R.E."/>
            <person name="Shao J."/>
            <person name="Dally E.L."/>
            <person name="Zhao Y."/>
            <person name="Gasparich G.E."/>
            <person name="Gaynor B.J."/>
            <person name="Athey J.C."/>
            <person name="Harrison N.A."/>
            <person name="Donofrio N."/>
        </authorList>
    </citation>
    <scope>NUCLEOTIDE SEQUENCE [LARGE SCALE GENOMIC DNA]</scope>
    <source>
        <strain evidence="2 3">CR2-3x</strain>
    </source>
</reference>
<evidence type="ECO:0000313" key="3">
    <source>
        <dbReference type="Proteomes" id="UP000062963"/>
    </source>
</evidence>